<accession>A0A835U378</accession>
<protein>
    <submittedName>
        <fullName evidence="3">Uncharacterized protein</fullName>
    </submittedName>
</protein>
<evidence type="ECO:0000313" key="3">
    <source>
        <dbReference type="EMBL" id="KAG0446662.1"/>
    </source>
</evidence>
<dbReference type="Proteomes" id="UP000639772">
    <property type="component" value="Unassembled WGS sequence"/>
</dbReference>
<reference evidence="4 5" key="1">
    <citation type="journal article" date="2020" name="Nat. Food">
        <title>A phased Vanilla planifolia genome enables genetic improvement of flavour and production.</title>
        <authorList>
            <person name="Hasing T."/>
            <person name="Tang H."/>
            <person name="Brym M."/>
            <person name="Khazi F."/>
            <person name="Huang T."/>
            <person name="Chambers A.H."/>
        </authorList>
    </citation>
    <scope>NUCLEOTIDE SEQUENCE [LARGE SCALE GENOMIC DNA]</scope>
    <source>
        <tissue evidence="3">Leaf</tissue>
    </source>
</reference>
<dbReference type="Proteomes" id="UP000636800">
    <property type="component" value="Unassembled WGS sequence"/>
</dbReference>
<dbReference type="EMBL" id="JADCNL010000561">
    <property type="protein sequence ID" value="KAG0446662.1"/>
    <property type="molecule type" value="Genomic_DNA"/>
</dbReference>
<evidence type="ECO:0000313" key="5">
    <source>
        <dbReference type="Proteomes" id="UP000639772"/>
    </source>
</evidence>
<gene>
    <name evidence="3" type="ORF">HPP92_028740</name>
    <name evidence="2" type="ORF">HPP92_028751</name>
</gene>
<evidence type="ECO:0000313" key="4">
    <source>
        <dbReference type="Proteomes" id="UP000636800"/>
    </source>
</evidence>
<keyword evidence="4" id="KW-1185">Reference proteome</keyword>
<organism evidence="3 4">
    <name type="scientific">Vanilla planifolia</name>
    <name type="common">Vanilla</name>
    <dbReference type="NCBI Taxonomy" id="51239"/>
    <lineage>
        <taxon>Eukaryota</taxon>
        <taxon>Viridiplantae</taxon>
        <taxon>Streptophyta</taxon>
        <taxon>Embryophyta</taxon>
        <taxon>Tracheophyta</taxon>
        <taxon>Spermatophyta</taxon>
        <taxon>Magnoliopsida</taxon>
        <taxon>Liliopsida</taxon>
        <taxon>Asparagales</taxon>
        <taxon>Orchidaceae</taxon>
        <taxon>Vanilloideae</taxon>
        <taxon>Vanilleae</taxon>
        <taxon>Vanilla</taxon>
    </lineage>
</organism>
<dbReference type="EMBL" id="JADCNM010000562">
    <property type="protein sequence ID" value="KAG0446620.1"/>
    <property type="molecule type" value="Genomic_DNA"/>
</dbReference>
<evidence type="ECO:0000313" key="2">
    <source>
        <dbReference type="EMBL" id="KAG0446620.1"/>
    </source>
</evidence>
<name>A0A835U378_VANPL</name>
<dbReference type="AlphaFoldDB" id="A0A835U378"/>
<sequence length="127" mass="13894">MLFVHVSECPLGSHRQASSGVSACRQLDYMWSTLARTSTGAYTLTPLEVRAWLADSNGPLVACKWDPTAAVDGEPSVLTRLSVSRPSSRDPDKPPTPVFPPVALHYHDSCTMGNTSQIRQEGRIRNQ</sequence>
<feature type="region of interest" description="Disordered" evidence="1">
    <location>
        <begin position="81"/>
        <end position="104"/>
    </location>
</feature>
<comment type="caution">
    <text evidence="3">The sequence shown here is derived from an EMBL/GenBank/DDBJ whole genome shotgun (WGS) entry which is preliminary data.</text>
</comment>
<evidence type="ECO:0000256" key="1">
    <source>
        <dbReference type="SAM" id="MobiDB-lite"/>
    </source>
</evidence>
<proteinExistence type="predicted"/>